<dbReference type="Gene3D" id="3.10.180.10">
    <property type="entry name" value="2,3-Dihydroxybiphenyl 1,2-Dioxygenase, domain 1"/>
    <property type="match status" value="1"/>
</dbReference>
<proteinExistence type="predicted"/>
<dbReference type="AlphaFoldDB" id="A0A7M5XG79"/>
<protein>
    <recommendedName>
        <fullName evidence="2">Glyoxalase/fosfomycin resistance/dioxygenase domain-containing protein</fullName>
    </recommendedName>
</protein>
<dbReference type="GO" id="GO:0046872">
    <property type="term" value="F:metal ion binding"/>
    <property type="evidence" value="ECO:0007669"/>
    <property type="project" value="UniProtKB-KW"/>
</dbReference>
<name>A0A7M5XG79_9CNID</name>
<keyword evidence="1" id="KW-0479">Metal-binding</keyword>
<sequence>MELHWDDSVPRRGLGDLIHKANHIALTVSDIGRSLGFYTDILGLQQIKRPNFDRHGAWLTMGNIELFELETHSGSACSSIWQRFDRQSYFIGKQQHRAGAGEIGKYGSAI</sequence>
<evidence type="ECO:0000313" key="3">
    <source>
        <dbReference type="EnsemblMetazoa" id="CLYHEMP021861.1"/>
    </source>
</evidence>
<feature type="domain" description="Glyoxalase/fosfomycin resistance/dioxygenase" evidence="2">
    <location>
        <begin position="21"/>
        <end position="60"/>
    </location>
</feature>
<dbReference type="InterPro" id="IPR004360">
    <property type="entry name" value="Glyas_Fos-R_dOase_dom"/>
</dbReference>
<reference evidence="3" key="1">
    <citation type="submission" date="2021-01" db="UniProtKB">
        <authorList>
            <consortium name="EnsemblMetazoa"/>
        </authorList>
    </citation>
    <scope>IDENTIFICATION</scope>
</reference>
<dbReference type="SUPFAM" id="SSF54593">
    <property type="entry name" value="Glyoxalase/Bleomycin resistance protein/Dihydroxybiphenyl dioxygenase"/>
    <property type="match status" value="1"/>
</dbReference>
<dbReference type="InterPro" id="IPR029068">
    <property type="entry name" value="Glyas_Bleomycin-R_OHBP_Dase"/>
</dbReference>
<evidence type="ECO:0000313" key="4">
    <source>
        <dbReference type="Proteomes" id="UP000594262"/>
    </source>
</evidence>
<dbReference type="Proteomes" id="UP000594262">
    <property type="component" value="Unplaced"/>
</dbReference>
<dbReference type="GO" id="GO:0004462">
    <property type="term" value="F:lactoylglutathione lyase activity"/>
    <property type="evidence" value="ECO:0007669"/>
    <property type="project" value="InterPro"/>
</dbReference>
<organism evidence="3 4">
    <name type="scientific">Clytia hemisphaerica</name>
    <dbReference type="NCBI Taxonomy" id="252671"/>
    <lineage>
        <taxon>Eukaryota</taxon>
        <taxon>Metazoa</taxon>
        <taxon>Cnidaria</taxon>
        <taxon>Hydrozoa</taxon>
        <taxon>Hydroidolina</taxon>
        <taxon>Leptothecata</taxon>
        <taxon>Obeliida</taxon>
        <taxon>Clytiidae</taxon>
        <taxon>Clytia</taxon>
    </lineage>
</organism>
<dbReference type="EnsemblMetazoa" id="CLYHEMT021861.1">
    <property type="protein sequence ID" value="CLYHEMP021861.1"/>
    <property type="gene ID" value="CLYHEMG021861"/>
</dbReference>
<evidence type="ECO:0000256" key="1">
    <source>
        <dbReference type="ARBA" id="ARBA00022723"/>
    </source>
</evidence>
<accession>A0A7M5XG79</accession>
<dbReference type="OrthoDB" id="16820at2759"/>
<dbReference type="Pfam" id="PF00903">
    <property type="entry name" value="Glyoxalase"/>
    <property type="match status" value="1"/>
</dbReference>
<dbReference type="InterPro" id="IPR018146">
    <property type="entry name" value="Glyoxalase_1_CS"/>
</dbReference>
<keyword evidence="4" id="KW-1185">Reference proteome</keyword>
<dbReference type="PROSITE" id="PS00934">
    <property type="entry name" value="GLYOXALASE_I_1"/>
    <property type="match status" value="1"/>
</dbReference>
<evidence type="ECO:0000259" key="2">
    <source>
        <dbReference type="Pfam" id="PF00903"/>
    </source>
</evidence>